<comment type="caution">
    <text evidence="2">The sequence shown here is derived from an EMBL/GenBank/DDBJ whole genome shotgun (WGS) entry which is preliminary data.</text>
</comment>
<feature type="region of interest" description="Disordered" evidence="1">
    <location>
        <begin position="392"/>
        <end position="411"/>
    </location>
</feature>
<organism evidence="2 3">
    <name type="scientific">Thioflexithrix psekupsensis</name>
    <dbReference type="NCBI Taxonomy" id="1570016"/>
    <lineage>
        <taxon>Bacteria</taxon>
        <taxon>Pseudomonadati</taxon>
        <taxon>Pseudomonadota</taxon>
        <taxon>Gammaproteobacteria</taxon>
        <taxon>Thiotrichales</taxon>
        <taxon>Thioflexithrix</taxon>
    </lineage>
</organism>
<gene>
    <name evidence="2" type="ORF">TPSD3_12170</name>
</gene>
<keyword evidence="3" id="KW-1185">Reference proteome</keyword>
<reference evidence="2 3" key="1">
    <citation type="submission" date="2016-12" db="EMBL/GenBank/DDBJ databases">
        <title>Thioflexothrix psekupsii D3 genome sequencing and assembly.</title>
        <authorList>
            <person name="Fomenkov A."/>
            <person name="Vincze T."/>
            <person name="Grabovich M."/>
            <person name="Anton B.P."/>
            <person name="Dubinina G."/>
            <person name="Orlova M."/>
            <person name="Belousova E."/>
            <person name="Roberts R.J."/>
        </authorList>
    </citation>
    <scope>NUCLEOTIDE SEQUENCE [LARGE SCALE GENOMIC DNA]</scope>
    <source>
        <strain evidence="2">D3</strain>
    </source>
</reference>
<evidence type="ECO:0000313" key="2">
    <source>
        <dbReference type="EMBL" id="OUD12893.1"/>
    </source>
</evidence>
<name>A0A251X6L6_9GAMM</name>
<dbReference type="AlphaFoldDB" id="A0A251X6L6"/>
<proteinExistence type="predicted"/>
<evidence type="ECO:0000256" key="1">
    <source>
        <dbReference type="SAM" id="MobiDB-lite"/>
    </source>
</evidence>
<protein>
    <submittedName>
        <fullName evidence="2">Uncharacterized protein</fullName>
    </submittedName>
</protein>
<evidence type="ECO:0000313" key="3">
    <source>
        <dbReference type="Proteomes" id="UP000194798"/>
    </source>
</evidence>
<accession>A0A251X6L6</accession>
<dbReference type="Proteomes" id="UP000194798">
    <property type="component" value="Unassembled WGS sequence"/>
</dbReference>
<sequence length="411" mass="47218">MTAVVSFNTRFLYSFFFEPDIEKQKEALINASFGKHQVWELGKPKDFYKQEFLEEATDFIFTEGQYFILNHVLNDQWLNELEVTLNGKPLFKAKASPHDKIELFLSPQGIGVLSIPLQADNVSDFDAIKRFNYQLSQAPYKTPSLSLPHNEKNPNPIPDKNSELIARLGKAGGKWTLVELRNYLLQPLQSFGLKTAVREQFSVYSVLRFKEMDLSNPKVDLSNPEKQAELRPLLAGLAHLEESKHAGSIDVEQKLLNTHHWCAVGTLAAVHFVADQGEDVAFNNQRVPIVFDKYFIVYLTALMQRLVLRHILMQANRCPHSNKNHSAKDLQALHDLLLTFMIKGYFTEISSREVINQYYILMRKALRIEEAFNTLQRALHDIDAKQSIIDAQQSAKERESPKTKHFYAKQN</sequence>
<dbReference type="EMBL" id="MSLT01000019">
    <property type="protein sequence ID" value="OUD12893.1"/>
    <property type="molecule type" value="Genomic_DNA"/>
</dbReference>
<dbReference type="RefSeq" id="WP_086488832.1">
    <property type="nucleotide sequence ID" value="NZ_MSLT01000019.1"/>
</dbReference>